<dbReference type="InterPro" id="IPR055207">
    <property type="entry name" value="POLR3C_WHD"/>
</dbReference>
<evidence type="ECO:0000256" key="3">
    <source>
        <dbReference type="ARBA" id="ARBA00023163"/>
    </source>
</evidence>
<reference evidence="8" key="1">
    <citation type="submission" date="2009-08" db="EMBL/GenBank/DDBJ databases">
        <title>Annotation of Salpingoeca rosetta.</title>
        <authorList>
            <consortium name="The Broad Institute Genome Sequencing Platform"/>
            <person name="Russ C."/>
            <person name="Cuomo C."/>
            <person name="Burger G."/>
            <person name="Gray M.W."/>
            <person name="Holland P.W.H."/>
            <person name="King N."/>
            <person name="Lang F.B.F."/>
            <person name="Roger A.J."/>
            <person name="Ruiz-Trillo I."/>
            <person name="Young S.K."/>
            <person name="Zeng Q."/>
            <person name="Gargeya S."/>
            <person name="Alvarado L."/>
            <person name="Berlin A."/>
            <person name="Chapman S.B."/>
            <person name="Chen Z."/>
            <person name="Freedman E."/>
            <person name="Gellesch M."/>
            <person name="Goldberg J."/>
            <person name="Griggs A."/>
            <person name="Gujja S."/>
            <person name="Heilman E."/>
            <person name="Heiman D."/>
            <person name="Howarth C."/>
            <person name="Mehta T."/>
            <person name="Neiman D."/>
            <person name="Pearson M."/>
            <person name="Roberts A."/>
            <person name="Saif S."/>
            <person name="Shea T."/>
            <person name="Shenoy N."/>
            <person name="Sisk P."/>
            <person name="Stolte C."/>
            <person name="Sykes S."/>
            <person name="White J."/>
            <person name="Yandava C."/>
            <person name="Haas B."/>
            <person name="Nusbaum C."/>
            <person name="Birren B."/>
        </authorList>
    </citation>
    <scope>NUCLEOTIDE SEQUENCE [LARGE SCALE GENOMIC DNA]</scope>
    <source>
        <strain evidence="8">ATCC 50818</strain>
    </source>
</reference>
<comment type="subcellular location">
    <subcellularLocation>
        <location evidence="1 5">Nucleus</location>
    </subcellularLocation>
</comment>
<dbReference type="OrthoDB" id="272392at2759"/>
<dbReference type="InterPro" id="IPR039748">
    <property type="entry name" value="RPC3"/>
</dbReference>
<dbReference type="Gene3D" id="1.10.10.10">
    <property type="entry name" value="Winged helix-like DNA-binding domain superfamily/Winged helix DNA-binding domain"/>
    <property type="match status" value="2"/>
</dbReference>
<evidence type="ECO:0000259" key="6">
    <source>
        <dbReference type="Pfam" id="PF08221"/>
    </source>
</evidence>
<feature type="domain" description="RNA polymerase III subunit RPC82-related helix-turn-helix" evidence="6">
    <location>
        <begin position="8"/>
        <end position="66"/>
    </location>
</feature>
<protein>
    <recommendedName>
        <fullName evidence="5">DNA-directed RNA polymerase III subunit RPC3</fullName>
        <shortName evidence="5">RNA polymerase III subunit C3</shortName>
    </recommendedName>
</protein>
<keyword evidence="9" id="KW-1185">Reference proteome</keyword>
<evidence type="ECO:0000256" key="1">
    <source>
        <dbReference type="ARBA" id="ARBA00004123"/>
    </source>
</evidence>
<dbReference type="GO" id="GO:0003697">
    <property type="term" value="F:single-stranded DNA binding"/>
    <property type="evidence" value="ECO:0007669"/>
    <property type="project" value="UniProtKB-UniRule"/>
</dbReference>
<dbReference type="PANTHER" id="PTHR12949">
    <property type="entry name" value="RNA POLYMERASE III DNA DIRECTED -RELATED"/>
    <property type="match status" value="1"/>
</dbReference>
<proteinExistence type="inferred from homology"/>
<sequence length="327" mass="37023">MMEVARECALAILEEDFGPLVAKVAKVLFKCSCTMQTLVRLTELSPEQVRKSLLVLRQHHLLSYTETRRIFYTINTQTALLRNRFPAMCHIVNEQYGDMEQLVLETVLLHGTISTCFDFTASPCRECLRIIASSLGEEAAAVAKVLMFSNLHQELGNDRDVPVALAHITVHRQLPSGSGLTPDLTEKWLKLLVAEGSGMFHAGRSGLYYFDLKTAMHLVASLQLERILADRYGQESLRLIRLLLENHYLDQDQIVRMAMVERYAATRVLLNELFQAGLISCQEIPKSADRAPSRCHYLWHADHASVVKTLQAQLLHAITTAHFLLWQ</sequence>
<dbReference type="AlphaFoldDB" id="F2U440"/>
<comment type="similarity">
    <text evidence="5">Belongs to the eukaryotic RPC3/POLR3C RNA polymerase subunit family.</text>
</comment>
<dbReference type="GeneID" id="16076226"/>
<dbReference type="InterPro" id="IPR036388">
    <property type="entry name" value="WH-like_DNA-bd_sf"/>
</dbReference>
<accession>F2U440</accession>
<dbReference type="OMA" id="WHADHAS"/>
<keyword evidence="2 5" id="KW-0240">DNA-directed RNA polymerase</keyword>
<feature type="domain" description="DNA-directed RNA polymerase III subunit RPC3 winged-helix" evidence="7">
    <location>
        <begin position="224"/>
        <end position="300"/>
    </location>
</feature>
<evidence type="ECO:0000313" key="8">
    <source>
        <dbReference type="EMBL" id="EGD82406.1"/>
    </source>
</evidence>
<dbReference type="RefSeq" id="XP_004995642.1">
    <property type="nucleotide sequence ID" value="XM_004995585.1"/>
</dbReference>
<dbReference type="KEGG" id="sre:PTSG_03049"/>
<dbReference type="Pfam" id="PF08221">
    <property type="entry name" value="HTH_9"/>
    <property type="match status" value="1"/>
</dbReference>
<dbReference type="FunCoup" id="F2U440">
    <property type="interactions" value="1836"/>
</dbReference>
<comment type="function">
    <text evidence="5">DNA-dependent RNA polymerase catalyzes the transcription of DNA into RNA using the four ribonucleoside triphosphates as substrates. Specific core component of RNA polymerase III which synthesizes small RNAs, such as 5S rRNA and tRNAs.</text>
</comment>
<dbReference type="Pfam" id="PF22536">
    <property type="entry name" value="WHD_POLR3C"/>
    <property type="match status" value="1"/>
</dbReference>
<comment type="subunit">
    <text evidence="5">Component of the RNA polymerase III (Pol III) complex consisting of 17 subunits.</text>
</comment>
<evidence type="ECO:0000259" key="7">
    <source>
        <dbReference type="Pfam" id="PF22536"/>
    </source>
</evidence>
<dbReference type="InterPro" id="IPR013197">
    <property type="entry name" value="RNA_pol_III_RPC82-rel_HTH"/>
</dbReference>
<evidence type="ECO:0000313" key="9">
    <source>
        <dbReference type="Proteomes" id="UP000007799"/>
    </source>
</evidence>
<evidence type="ECO:0000256" key="4">
    <source>
        <dbReference type="ARBA" id="ARBA00023242"/>
    </source>
</evidence>
<evidence type="ECO:0000256" key="2">
    <source>
        <dbReference type="ARBA" id="ARBA00022478"/>
    </source>
</evidence>
<evidence type="ECO:0000256" key="5">
    <source>
        <dbReference type="RuleBase" id="RU367076"/>
    </source>
</evidence>
<dbReference type="EMBL" id="GL832961">
    <property type="protein sequence ID" value="EGD82406.1"/>
    <property type="molecule type" value="Genomic_DNA"/>
</dbReference>
<keyword evidence="3 5" id="KW-0804">Transcription</keyword>
<dbReference type="STRING" id="946362.F2U440"/>
<keyword evidence="4 5" id="KW-0539">Nucleus</keyword>
<dbReference type="eggNOG" id="KOG2587">
    <property type="taxonomic scope" value="Eukaryota"/>
</dbReference>
<gene>
    <name evidence="8" type="ORF">PTSG_03049</name>
</gene>
<organism evidence="9">
    <name type="scientific">Salpingoeca rosetta (strain ATCC 50818 / BSB-021)</name>
    <dbReference type="NCBI Taxonomy" id="946362"/>
    <lineage>
        <taxon>Eukaryota</taxon>
        <taxon>Choanoflagellata</taxon>
        <taxon>Craspedida</taxon>
        <taxon>Salpingoecidae</taxon>
        <taxon>Salpingoeca</taxon>
    </lineage>
</organism>
<dbReference type="Proteomes" id="UP000007799">
    <property type="component" value="Unassembled WGS sequence"/>
</dbReference>
<name>F2U440_SALR5</name>
<dbReference type="InParanoid" id="F2U440"/>
<dbReference type="GO" id="GO:0005666">
    <property type="term" value="C:RNA polymerase III complex"/>
    <property type="evidence" value="ECO:0007669"/>
    <property type="project" value="UniProtKB-UniRule"/>
</dbReference>
<dbReference type="PANTHER" id="PTHR12949:SF0">
    <property type="entry name" value="DNA-DIRECTED RNA POLYMERASE III SUBUNIT RPC3"/>
    <property type="match status" value="1"/>
</dbReference>